<feature type="transmembrane region" description="Helical" evidence="1">
    <location>
        <begin position="6"/>
        <end position="22"/>
    </location>
</feature>
<accession>A0A162PM83</accession>
<keyword evidence="1" id="KW-0472">Membrane</keyword>
<gene>
    <name evidence="2" type="ORF">CI238_13111</name>
</gene>
<dbReference type="Proteomes" id="UP000076584">
    <property type="component" value="Unassembled WGS sequence"/>
</dbReference>
<dbReference type="AlphaFoldDB" id="A0A162PM83"/>
<evidence type="ECO:0000313" key="3">
    <source>
        <dbReference type="Proteomes" id="UP000076584"/>
    </source>
</evidence>
<keyword evidence="3" id="KW-1185">Reference proteome</keyword>
<sequence length="802" mass="87810">MLKLTVGYVASLIAVGVIVNNDRNIASRVLQRTWWPTILASDSVLTHGARLKITLISWFVPTVAVLIAIAGIVTPLGLYEQFDTLDTEVGSFVYVKDSSSFGTATSQRGLHDFSRACSLSTRGSNYWNRTAISCPSLKDSGLSSNSSNGMLNVSAIDGQNFKIAPVLREIFSSGTRDRTTVSNFFDIEWRQVTVHLDPIAETRNEIPVGFYRQLESHIMDPSIRVVEGLVVDGGAGGIGLRNHTVPANAGQGASWSEDLLFIEPIASCVNTNLTLDFEISLNASSYTNSIKGLRLVDRGGFVNMNKTAPYYDHDNAQANPDLYARAYSTAYRNNRLTMLYFNVTSRNNESSVQGAWPYLDSELGKEFPLENRGLANYHYQTLSLSSRFGEFLDIDDFGFELANKTAKWPNPFNVTNDEFNDLGLYCSGAGGADLANISNIYVACGVLKGAARRVDSGPGALFENHSKWSSPIYICATTVKAAVKTVNFMFNGTSGTNGLEGLKATSVAAKRYSSPEKVPLWGIEDSGSLLRDFNPIWGLVSPEYVSSPNISTVRQTSFHLPGSNVWGEGLGHNQYTSQNMPASTFAIEAMDRIFSLYGPLAIGSFGENWPFDLRGAANMPIFNRWQALSNDSERISEVIKLAWTDIAASAVVGTKGTLGPGNNAAADKTVTVLIKRMGKQVKYRWVFGIPAFFLMLVMLVITVFMMLCAAFQPSSIAVLRRRLQQLTVGRVLTTFLYPEDSNLFVSSKEWSRSNGHKAVSFGSVPRKGFVCEVASQSFRHRPKTPIENVVVSLMGGDGKPRN</sequence>
<keyword evidence="1" id="KW-1133">Transmembrane helix</keyword>
<comment type="caution">
    <text evidence="2">The sequence shown here is derived from an EMBL/GenBank/DDBJ whole genome shotgun (WGS) entry which is preliminary data.</text>
</comment>
<organism evidence="2 3">
    <name type="scientific">Colletotrichum incanum</name>
    <name type="common">Soybean anthracnose fungus</name>
    <dbReference type="NCBI Taxonomy" id="1573173"/>
    <lineage>
        <taxon>Eukaryota</taxon>
        <taxon>Fungi</taxon>
        <taxon>Dikarya</taxon>
        <taxon>Ascomycota</taxon>
        <taxon>Pezizomycotina</taxon>
        <taxon>Sordariomycetes</taxon>
        <taxon>Hypocreomycetidae</taxon>
        <taxon>Glomerellales</taxon>
        <taxon>Glomerellaceae</taxon>
        <taxon>Colletotrichum</taxon>
        <taxon>Colletotrichum spaethianum species complex</taxon>
    </lineage>
</organism>
<dbReference type="EMBL" id="LFIW01000260">
    <property type="protein sequence ID" value="KZL87329.1"/>
    <property type="molecule type" value="Genomic_DNA"/>
</dbReference>
<feature type="transmembrane region" description="Helical" evidence="1">
    <location>
        <begin position="685"/>
        <end position="711"/>
    </location>
</feature>
<feature type="transmembrane region" description="Helical" evidence="1">
    <location>
        <begin position="55"/>
        <end position="79"/>
    </location>
</feature>
<evidence type="ECO:0000256" key="1">
    <source>
        <dbReference type="SAM" id="Phobius"/>
    </source>
</evidence>
<reference evidence="2 3" key="1">
    <citation type="submission" date="2015-06" db="EMBL/GenBank/DDBJ databases">
        <title>Survival trade-offs in plant roots during colonization by closely related pathogenic and mutualistic fungi.</title>
        <authorList>
            <person name="Hacquard S."/>
            <person name="Kracher B."/>
            <person name="Hiruma K."/>
            <person name="Weinman A."/>
            <person name="Muench P."/>
            <person name="Garrido Oter R."/>
            <person name="Ver Loren van Themaat E."/>
            <person name="Dallerey J.-F."/>
            <person name="Damm U."/>
            <person name="Henrissat B."/>
            <person name="Lespinet O."/>
            <person name="Thon M."/>
            <person name="Kemen E."/>
            <person name="McHardy A.C."/>
            <person name="Schulze-Lefert P."/>
            <person name="O'Connell R.J."/>
        </authorList>
    </citation>
    <scope>NUCLEOTIDE SEQUENCE [LARGE SCALE GENOMIC DNA]</scope>
    <source>
        <strain evidence="2 3">MAFF 238704</strain>
    </source>
</reference>
<protein>
    <submittedName>
        <fullName evidence="2">Uncharacterized protein</fullName>
    </submittedName>
</protein>
<dbReference type="STRING" id="1573173.A0A162PM83"/>
<name>A0A162PM83_COLIC</name>
<evidence type="ECO:0000313" key="2">
    <source>
        <dbReference type="EMBL" id="KZL87329.1"/>
    </source>
</evidence>
<keyword evidence="1" id="KW-0812">Transmembrane</keyword>
<proteinExistence type="predicted"/>